<keyword evidence="1 2" id="KW-0238">DNA-binding</keyword>
<accession>A0AAE3IGU0</accession>
<feature type="domain" description="HTH tetR-type" evidence="3">
    <location>
        <begin position="10"/>
        <end position="70"/>
    </location>
</feature>
<proteinExistence type="predicted"/>
<dbReference type="EMBL" id="JAOPKC010000027">
    <property type="protein sequence ID" value="MCU4719410.1"/>
    <property type="molecule type" value="Genomic_DNA"/>
</dbReference>
<dbReference type="InterPro" id="IPR009057">
    <property type="entry name" value="Homeodomain-like_sf"/>
</dbReference>
<evidence type="ECO:0000313" key="7">
    <source>
        <dbReference type="Proteomes" id="UP001209746"/>
    </source>
</evidence>
<evidence type="ECO:0000256" key="2">
    <source>
        <dbReference type="PROSITE-ProRule" id="PRU00335"/>
    </source>
</evidence>
<evidence type="ECO:0000313" key="6">
    <source>
        <dbReference type="Proteomes" id="UP001208186"/>
    </source>
</evidence>
<name>A0AAE3IGU0_9EURY</name>
<dbReference type="AlphaFoldDB" id="A0AAE3IGU0"/>
<dbReference type="GO" id="GO:0000976">
    <property type="term" value="F:transcription cis-regulatory region binding"/>
    <property type="evidence" value="ECO:0007669"/>
    <property type="project" value="TreeGrafter"/>
</dbReference>
<dbReference type="Pfam" id="PF00440">
    <property type="entry name" value="TetR_N"/>
    <property type="match status" value="1"/>
</dbReference>
<sequence length="201" mass="23021">MRGFSDDERAEIRSELVETASQLIAIHGFEKVTVQDVTEPVGIAESTFYRFFDSKADLYTEVLLRENKALFDAIEAEVSADSPPEERLERVLAVWAREFEARPLLVESHQSPQRMLRYMDEQTLERAMEQFAERAVPIVEDIQTDSDGLIAELDPMMVIHLFSVIELTVAQKELYERFGKAEFSGFQDALRMTLVRGLLAE</sequence>
<evidence type="ECO:0000256" key="1">
    <source>
        <dbReference type="ARBA" id="ARBA00023125"/>
    </source>
</evidence>
<dbReference type="Gene3D" id="1.10.357.10">
    <property type="entry name" value="Tetracycline Repressor, domain 2"/>
    <property type="match status" value="1"/>
</dbReference>
<protein>
    <submittedName>
        <fullName evidence="5">TetR/AcrR family transcriptional regulator</fullName>
    </submittedName>
</protein>
<comment type="caution">
    <text evidence="5">The sequence shown here is derived from an EMBL/GenBank/DDBJ whole genome shotgun (WGS) entry which is preliminary data.</text>
</comment>
<dbReference type="Proteomes" id="UP001209746">
    <property type="component" value="Unassembled WGS sequence"/>
</dbReference>
<organism evidence="5 7">
    <name type="scientific">Halapricum hydrolyticum</name>
    <dbReference type="NCBI Taxonomy" id="2979991"/>
    <lineage>
        <taxon>Archaea</taxon>
        <taxon>Methanobacteriati</taxon>
        <taxon>Methanobacteriota</taxon>
        <taxon>Stenosarchaea group</taxon>
        <taxon>Halobacteria</taxon>
        <taxon>Halobacteriales</taxon>
        <taxon>Haloarculaceae</taxon>
        <taxon>Halapricum</taxon>
    </lineage>
</organism>
<dbReference type="RefSeq" id="WP_315910155.1">
    <property type="nucleotide sequence ID" value="NZ_JAOPKC010000027.1"/>
</dbReference>
<dbReference type="EMBL" id="JAOPKD010000026">
    <property type="protein sequence ID" value="MCU4728419.1"/>
    <property type="molecule type" value="Genomic_DNA"/>
</dbReference>
<evidence type="ECO:0000313" key="5">
    <source>
        <dbReference type="EMBL" id="MCU4728419.1"/>
    </source>
</evidence>
<dbReference type="InterPro" id="IPR001647">
    <property type="entry name" value="HTH_TetR"/>
</dbReference>
<gene>
    <name evidence="5" type="ORF">OB914_15800</name>
    <name evidence="4" type="ORF">OB916_15265</name>
</gene>
<feature type="DNA-binding region" description="H-T-H motif" evidence="2">
    <location>
        <begin position="33"/>
        <end position="52"/>
    </location>
</feature>
<dbReference type="SUPFAM" id="SSF46689">
    <property type="entry name" value="Homeodomain-like"/>
    <property type="match status" value="1"/>
</dbReference>
<dbReference type="PRINTS" id="PR00455">
    <property type="entry name" value="HTHTETR"/>
</dbReference>
<dbReference type="GO" id="GO:0003700">
    <property type="term" value="F:DNA-binding transcription factor activity"/>
    <property type="evidence" value="ECO:0007669"/>
    <property type="project" value="TreeGrafter"/>
</dbReference>
<dbReference type="PROSITE" id="PS50977">
    <property type="entry name" value="HTH_TETR_2"/>
    <property type="match status" value="1"/>
</dbReference>
<reference evidence="5" key="1">
    <citation type="submission" date="2023-02" db="EMBL/GenBank/DDBJ databases">
        <title>Enrichment on poylsaccharides allowed isolation of novel metabolic and taxonomic groups of Haloarchaea.</title>
        <authorList>
            <person name="Sorokin D.Y."/>
            <person name="Elcheninov A.G."/>
            <person name="Khizhniak T.V."/>
            <person name="Kolganova T.V."/>
            <person name="Kublanov I.V."/>
        </authorList>
    </citation>
    <scope>NUCLEOTIDE SEQUENCE</scope>
    <source>
        <strain evidence="4 6">HArc-curdl5-1</strain>
        <strain evidence="5">HArc-curdl7</strain>
    </source>
</reference>
<dbReference type="PANTHER" id="PTHR30055">
    <property type="entry name" value="HTH-TYPE TRANSCRIPTIONAL REGULATOR RUTR"/>
    <property type="match status" value="1"/>
</dbReference>
<dbReference type="InterPro" id="IPR050109">
    <property type="entry name" value="HTH-type_TetR-like_transc_reg"/>
</dbReference>
<evidence type="ECO:0000313" key="4">
    <source>
        <dbReference type="EMBL" id="MCU4719410.1"/>
    </source>
</evidence>
<evidence type="ECO:0000259" key="3">
    <source>
        <dbReference type="PROSITE" id="PS50977"/>
    </source>
</evidence>
<dbReference type="PANTHER" id="PTHR30055:SF226">
    <property type="entry name" value="HTH-TYPE TRANSCRIPTIONAL REGULATOR PKSA"/>
    <property type="match status" value="1"/>
</dbReference>
<keyword evidence="6" id="KW-1185">Reference proteome</keyword>
<dbReference type="Proteomes" id="UP001208186">
    <property type="component" value="Unassembled WGS sequence"/>
</dbReference>